<evidence type="ECO:0000313" key="6">
    <source>
        <dbReference type="Proteomes" id="UP000215914"/>
    </source>
</evidence>
<dbReference type="Gene3D" id="3.30.200.20">
    <property type="entry name" value="Phosphorylase Kinase, domain 1"/>
    <property type="match status" value="1"/>
</dbReference>
<dbReference type="InterPro" id="IPR000719">
    <property type="entry name" value="Prot_kinase_dom"/>
</dbReference>
<dbReference type="InterPro" id="IPR001245">
    <property type="entry name" value="Ser-Thr/Tyr_kinase_cat_dom"/>
</dbReference>
<keyword evidence="5" id="KW-0418">Kinase</keyword>
<dbReference type="PANTHER" id="PTHR45621">
    <property type="entry name" value="OS01G0588500 PROTEIN-RELATED"/>
    <property type="match status" value="1"/>
</dbReference>
<keyword evidence="2" id="KW-0472">Membrane</keyword>
<evidence type="ECO:0000256" key="2">
    <source>
        <dbReference type="ARBA" id="ARBA00022475"/>
    </source>
</evidence>
<dbReference type="EMBL" id="MNCJ02000318">
    <property type="protein sequence ID" value="KAF5813518.1"/>
    <property type="molecule type" value="Genomic_DNA"/>
</dbReference>
<dbReference type="Gene3D" id="1.10.510.10">
    <property type="entry name" value="Transferase(Phosphotransferase) domain 1"/>
    <property type="match status" value="1"/>
</dbReference>
<dbReference type="OMA" id="CNEDTHM"/>
<evidence type="ECO:0000256" key="1">
    <source>
        <dbReference type="ARBA" id="ARBA00004236"/>
    </source>
</evidence>
<dbReference type="PROSITE" id="PS50011">
    <property type="entry name" value="PROTEIN_KINASE_DOM"/>
    <property type="match status" value="1"/>
</dbReference>
<name>A0A251V8Z7_HELAN</name>
<dbReference type="InterPro" id="IPR011009">
    <property type="entry name" value="Kinase-like_dom_sf"/>
</dbReference>
<dbReference type="Pfam" id="PF07714">
    <property type="entry name" value="PK_Tyr_Ser-Thr"/>
    <property type="match status" value="1"/>
</dbReference>
<evidence type="ECO:0000313" key="5">
    <source>
        <dbReference type="EMBL" id="OTG31081.1"/>
    </source>
</evidence>
<dbReference type="AlphaFoldDB" id="A0A251V8Z7"/>
<comment type="subcellular location">
    <subcellularLocation>
        <location evidence="1">Cell membrane</location>
    </subcellularLocation>
</comment>
<dbReference type="GO" id="GO:0004672">
    <property type="term" value="F:protein kinase activity"/>
    <property type="evidence" value="ECO:0007669"/>
    <property type="project" value="InterPro"/>
</dbReference>
<reference evidence="5" key="2">
    <citation type="submission" date="2017-02" db="EMBL/GenBank/DDBJ databases">
        <title>Sunflower complete genome.</title>
        <authorList>
            <person name="Langlade N."/>
            <person name="Munos S."/>
        </authorList>
    </citation>
    <scope>NUCLEOTIDE SEQUENCE [LARGE SCALE GENOMIC DNA]</scope>
    <source>
        <tissue evidence="5">Leaves</tissue>
    </source>
</reference>
<dbReference type="GO" id="GO:0005886">
    <property type="term" value="C:plasma membrane"/>
    <property type="evidence" value="ECO:0007669"/>
    <property type="project" value="UniProtKB-SubCell"/>
</dbReference>
<reference evidence="4 6" key="1">
    <citation type="journal article" date="2017" name="Nature">
        <title>The sunflower genome provides insights into oil metabolism, flowering and Asterid evolution.</title>
        <authorList>
            <person name="Badouin H."/>
            <person name="Gouzy J."/>
            <person name="Grassa C.J."/>
            <person name="Murat F."/>
            <person name="Staton S.E."/>
            <person name="Cottret L."/>
            <person name="Lelandais-Briere C."/>
            <person name="Owens G.L."/>
            <person name="Carrere S."/>
            <person name="Mayjonade B."/>
            <person name="Legrand L."/>
            <person name="Gill N."/>
            <person name="Kane N.C."/>
            <person name="Bowers J.E."/>
            <person name="Hubner S."/>
            <person name="Bellec A."/>
            <person name="Berard A."/>
            <person name="Berges H."/>
            <person name="Blanchet N."/>
            <person name="Boniface M.C."/>
            <person name="Brunel D."/>
            <person name="Catrice O."/>
            <person name="Chaidir N."/>
            <person name="Claudel C."/>
            <person name="Donnadieu C."/>
            <person name="Faraut T."/>
            <person name="Fievet G."/>
            <person name="Helmstetter N."/>
            <person name="King M."/>
            <person name="Knapp S.J."/>
            <person name="Lai Z."/>
            <person name="Le Paslier M.C."/>
            <person name="Lippi Y."/>
            <person name="Lorenzon L."/>
            <person name="Mandel J.R."/>
            <person name="Marage G."/>
            <person name="Marchand G."/>
            <person name="Marquand E."/>
            <person name="Bret-Mestries E."/>
            <person name="Morien E."/>
            <person name="Nambeesan S."/>
            <person name="Nguyen T."/>
            <person name="Pegot-Espagnet P."/>
            <person name="Pouilly N."/>
            <person name="Raftis F."/>
            <person name="Sallet E."/>
            <person name="Schiex T."/>
            <person name="Thomas J."/>
            <person name="Vandecasteele C."/>
            <person name="Vares D."/>
            <person name="Vear F."/>
            <person name="Vautrin S."/>
            <person name="Crespi M."/>
            <person name="Mangin B."/>
            <person name="Burke J.M."/>
            <person name="Salse J."/>
            <person name="Munos S."/>
            <person name="Vincourt P."/>
            <person name="Rieseberg L.H."/>
            <person name="Langlade N.B."/>
        </authorList>
    </citation>
    <scope>NUCLEOTIDE SEQUENCE [LARGE SCALE GENOMIC DNA]</scope>
    <source>
        <strain evidence="6">cv. SF193</strain>
        <tissue evidence="4">Leaves</tissue>
    </source>
</reference>
<proteinExistence type="predicted"/>
<dbReference type="Gramene" id="mRNA:HanXRQr2_Chr03g0099421">
    <property type="protein sequence ID" value="mRNA:HanXRQr2_Chr03g0099421"/>
    <property type="gene ID" value="HanXRQr2_Chr03g0099421"/>
</dbReference>
<evidence type="ECO:0000313" key="4">
    <source>
        <dbReference type="EMBL" id="KAF5813518.1"/>
    </source>
</evidence>
<keyword evidence="4" id="KW-0808">Transferase</keyword>
<sequence>MCFYSFISAYGVSVVQNIIKGKKRTVGNTIRDANNNTTGDVREFSENVRIPNPNLKVFMFADLESATRNFSQDLHLGRGYFGHLFLGWIERSRLHHQDVVMVLLSLLKGVAALSLLGQLVHPNIVGLLGYCLHGDENMLVYEYYENRTLDIFLFTNAPDISKPLSWEERLRIMIGVARGLTYLHSSKDQIVCHGVQSSDILLDQVLFIFVLYAIDQLL</sequence>
<evidence type="ECO:0000259" key="3">
    <source>
        <dbReference type="PROSITE" id="PS50011"/>
    </source>
</evidence>
<dbReference type="InterPro" id="IPR050823">
    <property type="entry name" value="Plant_Ser_Thr_Prot_Kinase"/>
</dbReference>
<dbReference type="EMBL" id="CM007892">
    <property type="protein sequence ID" value="OTG31081.1"/>
    <property type="molecule type" value="Genomic_DNA"/>
</dbReference>
<dbReference type="GO" id="GO:0005524">
    <property type="term" value="F:ATP binding"/>
    <property type="evidence" value="ECO:0007669"/>
    <property type="project" value="InterPro"/>
</dbReference>
<feature type="domain" description="Protein kinase" evidence="3">
    <location>
        <begin position="70"/>
        <end position="218"/>
    </location>
</feature>
<reference evidence="4" key="3">
    <citation type="submission" date="2020-06" db="EMBL/GenBank/DDBJ databases">
        <title>Helianthus annuus Genome sequencing and assembly Release 2.</title>
        <authorList>
            <person name="Gouzy J."/>
            <person name="Langlade N."/>
            <person name="Munos S."/>
        </authorList>
    </citation>
    <scope>NUCLEOTIDE SEQUENCE</scope>
    <source>
        <tissue evidence="4">Leaves</tissue>
    </source>
</reference>
<accession>A0A251V8Z7</accession>
<dbReference type="InParanoid" id="A0A251V8Z7"/>
<dbReference type="Proteomes" id="UP000215914">
    <property type="component" value="Chromosome 3"/>
</dbReference>
<protein>
    <submittedName>
        <fullName evidence="5">Putative mitogen-activated protein kinase kinase kinase 12/13</fullName>
    </submittedName>
</protein>
<dbReference type="SUPFAM" id="SSF56112">
    <property type="entry name" value="Protein kinase-like (PK-like)"/>
    <property type="match status" value="1"/>
</dbReference>
<organism evidence="5 6">
    <name type="scientific">Helianthus annuus</name>
    <name type="common">Common sunflower</name>
    <dbReference type="NCBI Taxonomy" id="4232"/>
    <lineage>
        <taxon>Eukaryota</taxon>
        <taxon>Viridiplantae</taxon>
        <taxon>Streptophyta</taxon>
        <taxon>Embryophyta</taxon>
        <taxon>Tracheophyta</taxon>
        <taxon>Spermatophyta</taxon>
        <taxon>Magnoliopsida</taxon>
        <taxon>eudicotyledons</taxon>
        <taxon>Gunneridae</taxon>
        <taxon>Pentapetalae</taxon>
        <taxon>asterids</taxon>
        <taxon>campanulids</taxon>
        <taxon>Asterales</taxon>
        <taxon>Asteraceae</taxon>
        <taxon>Asteroideae</taxon>
        <taxon>Heliantheae alliance</taxon>
        <taxon>Heliantheae</taxon>
        <taxon>Helianthus</taxon>
    </lineage>
</organism>
<gene>
    <name evidence="5" type="ORF">HannXRQ_Chr03g0071551</name>
    <name evidence="4" type="ORF">HanXRQr2_Chr03g0099421</name>
</gene>
<keyword evidence="2" id="KW-1003">Cell membrane</keyword>
<keyword evidence="6" id="KW-1185">Reference proteome</keyword>